<name>A0A5J5BQ03_9ASTE</name>
<sequence>MEKKESSRESNSCSVPAAVPGRFGGPDVAIVMKLGTALKLRSMGWGYGLEPLAEAAALGSDAAVVDKQKWLRQWLANQIDLDLGGPRFGFL</sequence>
<dbReference type="EMBL" id="CM018034">
    <property type="protein sequence ID" value="KAA8544190.1"/>
    <property type="molecule type" value="Genomic_DNA"/>
</dbReference>
<reference evidence="1 2" key="1">
    <citation type="submission" date="2019-09" db="EMBL/GenBank/DDBJ databases">
        <title>A chromosome-level genome assembly of the Chinese tupelo Nyssa sinensis.</title>
        <authorList>
            <person name="Yang X."/>
            <person name="Kang M."/>
            <person name="Yang Y."/>
            <person name="Xiong H."/>
            <person name="Wang M."/>
            <person name="Zhang Z."/>
            <person name="Wang Z."/>
            <person name="Wu H."/>
            <person name="Ma T."/>
            <person name="Liu J."/>
            <person name="Xi Z."/>
        </authorList>
    </citation>
    <scope>NUCLEOTIDE SEQUENCE [LARGE SCALE GENOMIC DNA]</scope>
    <source>
        <strain evidence="1">J267</strain>
        <tissue evidence="1">Leaf</tissue>
    </source>
</reference>
<accession>A0A5J5BQ03</accession>
<evidence type="ECO:0000313" key="2">
    <source>
        <dbReference type="Proteomes" id="UP000325577"/>
    </source>
</evidence>
<dbReference type="Proteomes" id="UP000325577">
    <property type="component" value="Linkage Group LG11"/>
</dbReference>
<proteinExistence type="predicted"/>
<protein>
    <submittedName>
        <fullName evidence="1">Uncharacterized protein</fullName>
    </submittedName>
</protein>
<dbReference type="AlphaFoldDB" id="A0A5J5BQ03"/>
<keyword evidence="2" id="KW-1185">Reference proteome</keyword>
<evidence type="ECO:0000313" key="1">
    <source>
        <dbReference type="EMBL" id="KAA8544190.1"/>
    </source>
</evidence>
<organism evidence="1 2">
    <name type="scientific">Nyssa sinensis</name>
    <dbReference type="NCBI Taxonomy" id="561372"/>
    <lineage>
        <taxon>Eukaryota</taxon>
        <taxon>Viridiplantae</taxon>
        <taxon>Streptophyta</taxon>
        <taxon>Embryophyta</taxon>
        <taxon>Tracheophyta</taxon>
        <taxon>Spermatophyta</taxon>
        <taxon>Magnoliopsida</taxon>
        <taxon>eudicotyledons</taxon>
        <taxon>Gunneridae</taxon>
        <taxon>Pentapetalae</taxon>
        <taxon>asterids</taxon>
        <taxon>Cornales</taxon>
        <taxon>Nyssaceae</taxon>
        <taxon>Nyssa</taxon>
    </lineage>
</organism>
<gene>
    <name evidence="1" type="ORF">F0562_022174</name>
</gene>